<evidence type="ECO:0000313" key="1">
    <source>
        <dbReference type="EMBL" id="MES1920100.1"/>
    </source>
</evidence>
<protein>
    <submittedName>
        <fullName evidence="1">Uncharacterized protein</fullName>
    </submittedName>
</protein>
<keyword evidence="2" id="KW-1185">Reference proteome</keyword>
<name>A0ABV2AKA3_9EUKA</name>
<evidence type="ECO:0000313" key="2">
    <source>
        <dbReference type="Proteomes" id="UP001439008"/>
    </source>
</evidence>
<gene>
    <name evidence="1" type="ORF">MHBO_001817</name>
</gene>
<dbReference type="EMBL" id="JBDODL010000512">
    <property type="protein sequence ID" value="MES1920100.1"/>
    <property type="molecule type" value="Genomic_DNA"/>
</dbReference>
<proteinExistence type="predicted"/>
<sequence length="148" mass="17623">MDWYQSRYLRLYLNEHFCLWPQIFIVLKTNFGNLKYIAQISLLKIVTMKLFYPLKPVNLELNLFSGGNKENILNNGQILVNFELIEKSKIDENALKLPILYPLKTLYFLSVASLGLRDVISIFPVNKPFLRFYYENGFYKFYFSQKKI</sequence>
<comment type="caution">
    <text evidence="1">The sequence shown here is derived from an EMBL/GenBank/DDBJ whole genome shotgun (WGS) entry which is preliminary data.</text>
</comment>
<organism evidence="1 2">
    <name type="scientific">Bonamia ostreae</name>
    <dbReference type="NCBI Taxonomy" id="126728"/>
    <lineage>
        <taxon>Eukaryota</taxon>
        <taxon>Sar</taxon>
        <taxon>Rhizaria</taxon>
        <taxon>Endomyxa</taxon>
        <taxon>Ascetosporea</taxon>
        <taxon>Haplosporida</taxon>
        <taxon>Bonamia</taxon>
    </lineage>
</organism>
<reference evidence="1 2" key="1">
    <citation type="journal article" date="2024" name="BMC Biol.">
        <title>Comparative genomics of Ascetosporea gives new insight into the evolutionary basis for animal parasitism in Rhizaria.</title>
        <authorList>
            <person name="Hiltunen Thoren M."/>
            <person name="Onut-Brannstrom I."/>
            <person name="Alfjorden A."/>
            <person name="Peckova H."/>
            <person name="Swords F."/>
            <person name="Hooper C."/>
            <person name="Holzer A.S."/>
            <person name="Bass D."/>
            <person name="Burki F."/>
        </authorList>
    </citation>
    <scope>NUCLEOTIDE SEQUENCE [LARGE SCALE GENOMIC DNA]</scope>
    <source>
        <strain evidence="1">20-A016</strain>
    </source>
</reference>
<accession>A0ABV2AKA3</accession>
<dbReference type="Proteomes" id="UP001439008">
    <property type="component" value="Unassembled WGS sequence"/>
</dbReference>